<reference evidence="6 7" key="1">
    <citation type="journal article" date="2018" name="Gigascience">
        <title>Genomes of trombidid mites reveal novel predicted allergens and laterally-transferred genes associated with secondary metabolism.</title>
        <authorList>
            <person name="Dong X."/>
            <person name="Chaisiri K."/>
            <person name="Xia D."/>
            <person name="Armstrong S.D."/>
            <person name="Fang Y."/>
            <person name="Donnelly M.J."/>
            <person name="Kadowaki T."/>
            <person name="McGarry J.W."/>
            <person name="Darby A.C."/>
            <person name="Makepeace B.L."/>
        </authorList>
    </citation>
    <scope>NUCLEOTIDE SEQUENCE [LARGE SCALE GENOMIC DNA]</scope>
    <source>
        <strain evidence="6">UoL-WK</strain>
    </source>
</reference>
<dbReference type="SMART" id="SM00156">
    <property type="entry name" value="PP2Ac"/>
    <property type="match status" value="1"/>
</dbReference>
<dbReference type="GO" id="GO:0005509">
    <property type="term" value="F:calcium ion binding"/>
    <property type="evidence" value="ECO:0007669"/>
    <property type="project" value="InterPro"/>
</dbReference>
<evidence type="ECO:0000313" key="6">
    <source>
        <dbReference type="EMBL" id="RWS08203.1"/>
    </source>
</evidence>
<dbReference type="CDD" id="cd00144">
    <property type="entry name" value="MPP_PPP_family"/>
    <property type="match status" value="1"/>
</dbReference>
<dbReference type="OrthoDB" id="256429at2759"/>
<organism evidence="6 7">
    <name type="scientific">Dinothrombium tinctorium</name>
    <dbReference type="NCBI Taxonomy" id="1965070"/>
    <lineage>
        <taxon>Eukaryota</taxon>
        <taxon>Metazoa</taxon>
        <taxon>Ecdysozoa</taxon>
        <taxon>Arthropoda</taxon>
        <taxon>Chelicerata</taxon>
        <taxon>Arachnida</taxon>
        <taxon>Acari</taxon>
        <taxon>Acariformes</taxon>
        <taxon>Trombidiformes</taxon>
        <taxon>Prostigmata</taxon>
        <taxon>Anystina</taxon>
        <taxon>Parasitengona</taxon>
        <taxon>Trombidioidea</taxon>
        <taxon>Trombidiidae</taxon>
        <taxon>Dinothrombium</taxon>
    </lineage>
</organism>
<evidence type="ECO:0000256" key="1">
    <source>
        <dbReference type="ARBA" id="ARBA00008294"/>
    </source>
</evidence>
<comment type="catalytic activity">
    <reaction evidence="3">
        <text>O-phospho-L-threonyl-[protein] + H2O = L-threonyl-[protein] + phosphate</text>
        <dbReference type="Rhea" id="RHEA:47004"/>
        <dbReference type="Rhea" id="RHEA-COMP:11060"/>
        <dbReference type="Rhea" id="RHEA-COMP:11605"/>
        <dbReference type="ChEBI" id="CHEBI:15377"/>
        <dbReference type="ChEBI" id="CHEBI:30013"/>
        <dbReference type="ChEBI" id="CHEBI:43474"/>
        <dbReference type="ChEBI" id="CHEBI:61977"/>
        <dbReference type="EC" id="3.1.3.16"/>
    </reaction>
</comment>
<dbReference type="Pfam" id="PF00149">
    <property type="entry name" value="Metallophos"/>
    <property type="match status" value="1"/>
</dbReference>
<dbReference type="GO" id="GO:0033192">
    <property type="term" value="F:calmodulin-dependent protein phosphatase activity"/>
    <property type="evidence" value="ECO:0007669"/>
    <property type="project" value="InterPro"/>
</dbReference>
<comment type="caution">
    <text evidence="6">The sequence shown here is derived from an EMBL/GenBank/DDBJ whole genome shotgun (WGS) entry which is preliminary data.</text>
</comment>
<dbReference type="EC" id="3.1.3.16" evidence="3"/>
<feature type="compositionally biased region" description="Polar residues" evidence="4">
    <location>
        <begin position="14"/>
        <end position="26"/>
    </location>
</feature>
<dbReference type="PROSITE" id="PS00018">
    <property type="entry name" value="EF_HAND_1"/>
    <property type="match status" value="1"/>
</dbReference>
<dbReference type="InterPro" id="IPR011992">
    <property type="entry name" value="EF-hand-dom_pair"/>
</dbReference>
<dbReference type="PROSITE" id="PS50222">
    <property type="entry name" value="EF_HAND_2"/>
    <property type="match status" value="1"/>
</dbReference>
<dbReference type="PROSITE" id="PS00125">
    <property type="entry name" value="SER_THR_PHOSPHATASE"/>
    <property type="match status" value="1"/>
</dbReference>
<evidence type="ECO:0000313" key="7">
    <source>
        <dbReference type="Proteomes" id="UP000285301"/>
    </source>
</evidence>
<dbReference type="SUPFAM" id="SSF47473">
    <property type="entry name" value="EF-hand"/>
    <property type="match status" value="1"/>
</dbReference>
<dbReference type="AlphaFoldDB" id="A0A443QYY0"/>
<dbReference type="STRING" id="1965070.A0A443QYY0"/>
<dbReference type="InterPro" id="IPR006186">
    <property type="entry name" value="Ser/Thr-sp_prot-phosphatase"/>
</dbReference>
<dbReference type="EMBL" id="NCKU01003080">
    <property type="protein sequence ID" value="RWS08203.1"/>
    <property type="molecule type" value="Genomic_DNA"/>
</dbReference>
<feature type="region of interest" description="Disordered" evidence="4">
    <location>
        <begin position="1"/>
        <end position="26"/>
    </location>
</feature>
<dbReference type="Gene3D" id="1.10.238.10">
    <property type="entry name" value="EF-hand"/>
    <property type="match status" value="1"/>
</dbReference>
<keyword evidence="2" id="KW-0106">Calcium</keyword>
<dbReference type="SUPFAM" id="SSF56300">
    <property type="entry name" value="Metallo-dependent phosphatases"/>
    <property type="match status" value="1"/>
</dbReference>
<proteinExistence type="inferred from homology"/>
<feature type="domain" description="EF-hand" evidence="5">
    <location>
        <begin position="311"/>
        <end position="346"/>
    </location>
</feature>
<feature type="compositionally biased region" description="Basic and acidic residues" evidence="4">
    <location>
        <begin position="1"/>
        <end position="11"/>
    </location>
</feature>
<comment type="similarity">
    <text evidence="1 3">Belongs to the PPP phosphatase family.</text>
</comment>
<dbReference type="PRINTS" id="PR00114">
    <property type="entry name" value="STPHPHTASE"/>
</dbReference>
<dbReference type="GO" id="GO:0097720">
    <property type="term" value="P:calcineurin-mediated signaling"/>
    <property type="evidence" value="ECO:0007669"/>
    <property type="project" value="InterPro"/>
</dbReference>
<dbReference type="InterPro" id="IPR002048">
    <property type="entry name" value="EF_hand_dom"/>
</dbReference>
<evidence type="ECO:0000256" key="4">
    <source>
        <dbReference type="SAM" id="MobiDB-lite"/>
    </source>
</evidence>
<dbReference type="PANTHER" id="PTHR45673">
    <property type="entry name" value="SERINE/THREONINE-PROTEIN PHOSPHATASE 2B CATALYTIC SUBUNIT 1-RELATED"/>
    <property type="match status" value="1"/>
</dbReference>
<dbReference type="InterPro" id="IPR004843">
    <property type="entry name" value="Calcineurin-like_PHP"/>
</dbReference>
<dbReference type="Gene3D" id="3.60.21.10">
    <property type="match status" value="2"/>
</dbReference>
<evidence type="ECO:0000256" key="2">
    <source>
        <dbReference type="ARBA" id="ARBA00022837"/>
    </source>
</evidence>
<keyword evidence="7" id="KW-1185">Reference proteome</keyword>
<keyword evidence="3" id="KW-0378">Hydrolase</keyword>
<dbReference type="InterPro" id="IPR018247">
    <property type="entry name" value="EF_Hand_1_Ca_BS"/>
</dbReference>
<dbReference type="InterPro" id="IPR043360">
    <property type="entry name" value="PP2B"/>
</dbReference>
<accession>A0A443QYY0</accession>
<dbReference type="InterPro" id="IPR029052">
    <property type="entry name" value="Metallo-depent_PP-like"/>
</dbReference>
<evidence type="ECO:0000259" key="5">
    <source>
        <dbReference type="PROSITE" id="PS50222"/>
    </source>
</evidence>
<dbReference type="Proteomes" id="UP000285301">
    <property type="component" value="Unassembled WGS sequence"/>
</dbReference>
<evidence type="ECO:0000256" key="3">
    <source>
        <dbReference type="RuleBase" id="RU004273"/>
    </source>
</evidence>
<gene>
    <name evidence="6" type="ORF">B4U79_14204</name>
</gene>
<name>A0A443QYY0_9ACAR</name>
<protein>
    <recommendedName>
        <fullName evidence="3">Serine/threonine-protein phosphatase</fullName>
        <ecNumber evidence="3">3.1.3.16</ecNumber>
    </recommendedName>
</protein>
<sequence length="813" mass="91877">MSRKAGKDRGLPSRSPSLESTASQTSAPVVKVGRKASTETLIGQGTVAYGQFLYDCCALLVFCPKHNNFALTKIGSRKGVWLPHVPVKTTEGWFTVTAAKLKAILTVAGGAKSYLSFSPPEMIHLFRIQLPSIARFATRVTYFTQLTHDTKYPTNCCQSNKTVSWFSAQDVMSHNVPELWGPEPYVFCEAFLNNNIDKGAYTEYTLRDAMKYTARDPPKTYQDEMLKSANFTERDIAKIYGEFIQHCYPSHFMVFNSFADYMKKIGWGSNDLDLPSTYRAFAFNKTAYITFHEFLLGLAALDKHTHQGGHTGELRCGYIFRYYDLNSDGVLDHSEMIRLVTDILRLHNKPVDDESVEKEVEKNYAALGIQKSDNINLELFTKGVGTLVFRGSSKLFRFSSPILQAINLKKCYDSISQLHLADGIDDGPGKRPKGTCPRCRTKKYTLAMYAVRISPEGFPAESVEINQDDVQNMSKEKKFYELLQFRSDHMCHQIMEMIRDQAVVACGLKPRYTQKSKNKQQLALWSIADREKLAIIILKILQEAENIFKKESRVVKLNSPAYVLGDIHGNLHDLILYERTLWDKGPACAAASYLFLGDYVDRGDFGLECVLYLLAAKILNPEKFFMLRGNHELRAIQMVFTFHKECVEKFGKSFGPTIWENCNKIFDCMPLCAILYSIPVPLNDPENGSPPAWEMLWNDPVSGNEFGEYAEMLRLQSGSNAFNNLQGFLPNTKRGTAYYFSEEAVSKFLNSNGLSHVIRAHEVIPPGYQFHMGGKVITVFSSSRYCGGNNEAACIFIEQEKIRVLVLDTIEKA</sequence>